<dbReference type="Pfam" id="PF02826">
    <property type="entry name" value="2-Hacid_dh_C"/>
    <property type="match status" value="1"/>
</dbReference>
<evidence type="ECO:0000256" key="2">
    <source>
        <dbReference type="ARBA" id="ARBA00023027"/>
    </source>
</evidence>
<sequence>MSLLFIAPDRNMSEWVDQVNRIDPNIEIDLWPAIEDKERVQFAVCWNQPSHILDSFPNLKAVSSLGAGVDHLLSDDALPGEIPICRIVSSTLVQQMTEYILGAVISIRRHYMTYLRQKDQQQWQIHNHTLPSQSSIGVMGLGEMGSPVARQLAKLGYAVSGWSRTPKQLDKITCYAGRDELPDFLQESQILICLLPLTDQTRSILDLDLIKQMKSPGWIINAARGEHLVDEDLIYALDRGLLRGAWLDVFSEEPLPDKHPFWNRPNIMITPHAASITHPPEAAEQIVDNYKRALSGLALKQRVNRTLGY</sequence>
<dbReference type="EMBL" id="FXTH01000012">
    <property type="protein sequence ID" value="SMO75932.1"/>
    <property type="molecule type" value="Genomic_DNA"/>
</dbReference>
<keyword evidence="5" id="KW-1185">Reference proteome</keyword>
<keyword evidence="1" id="KW-0560">Oxidoreductase</keyword>
<dbReference type="InterPro" id="IPR036291">
    <property type="entry name" value="NAD(P)-bd_dom_sf"/>
</dbReference>
<dbReference type="Gene3D" id="3.40.50.720">
    <property type="entry name" value="NAD(P)-binding Rossmann-like Domain"/>
    <property type="match status" value="2"/>
</dbReference>
<dbReference type="RefSeq" id="WP_142715058.1">
    <property type="nucleotide sequence ID" value="NZ_FXTH01000012.1"/>
</dbReference>
<dbReference type="AlphaFoldDB" id="A0A521DWF4"/>
<keyword evidence="4" id="KW-0670">Pyruvate</keyword>
<organism evidence="4 5">
    <name type="scientific">Fodinibius sediminis</name>
    <dbReference type="NCBI Taxonomy" id="1214077"/>
    <lineage>
        <taxon>Bacteria</taxon>
        <taxon>Pseudomonadati</taxon>
        <taxon>Balneolota</taxon>
        <taxon>Balneolia</taxon>
        <taxon>Balneolales</taxon>
        <taxon>Balneolaceae</taxon>
        <taxon>Fodinibius</taxon>
    </lineage>
</organism>
<dbReference type="InterPro" id="IPR006140">
    <property type="entry name" value="D-isomer_DH_NAD-bd"/>
</dbReference>
<dbReference type="GO" id="GO:0051287">
    <property type="term" value="F:NAD binding"/>
    <property type="evidence" value="ECO:0007669"/>
    <property type="project" value="InterPro"/>
</dbReference>
<dbReference type="PANTHER" id="PTHR43333:SF1">
    <property type="entry name" value="D-ISOMER SPECIFIC 2-HYDROXYACID DEHYDROGENASE NAD-BINDING DOMAIN-CONTAINING PROTEIN"/>
    <property type="match status" value="1"/>
</dbReference>
<feature type="domain" description="D-isomer specific 2-hydroxyacid dehydrogenase NAD-binding" evidence="3">
    <location>
        <begin position="102"/>
        <end position="274"/>
    </location>
</feature>
<dbReference type="PANTHER" id="PTHR43333">
    <property type="entry name" value="2-HACID_DH_C DOMAIN-CONTAINING PROTEIN"/>
    <property type="match status" value="1"/>
</dbReference>
<evidence type="ECO:0000313" key="5">
    <source>
        <dbReference type="Proteomes" id="UP000317593"/>
    </source>
</evidence>
<keyword evidence="2" id="KW-0520">NAD</keyword>
<name>A0A521DWF4_9BACT</name>
<dbReference type="Proteomes" id="UP000317593">
    <property type="component" value="Unassembled WGS sequence"/>
</dbReference>
<dbReference type="GO" id="GO:0016491">
    <property type="term" value="F:oxidoreductase activity"/>
    <property type="evidence" value="ECO:0007669"/>
    <property type="project" value="UniProtKB-KW"/>
</dbReference>
<dbReference type="SUPFAM" id="SSF52283">
    <property type="entry name" value="Formate/glycerate dehydrogenase catalytic domain-like"/>
    <property type="match status" value="1"/>
</dbReference>
<evidence type="ECO:0000313" key="4">
    <source>
        <dbReference type="EMBL" id="SMO75932.1"/>
    </source>
</evidence>
<dbReference type="SUPFAM" id="SSF51735">
    <property type="entry name" value="NAD(P)-binding Rossmann-fold domains"/>
    <property type="match status" value="1"/>
</dbReference>
<protein>
    <submittedName>
        <fullName evidence="4">Glyoxylate/hydroxypyruvate reductase A</fullName>
    </submittedName>
</protein>
<evidence type="ECO:0000259" key="3">
    <source>
        <dbReference type="Pfam" id="PF02826"/>
    </source>
</evidence>
<proteinExistence type="predicted"/>
<evidence type="ECO:0000256" key="1">
    <source>
        <dbReference type="ARBA" id="ARBA00023002"/>
    </source>
</evidence>
<dbReference type="CDD" id="cd12164">
    <property type="entry name" value="GDH_like_2"/>
    <property type="match status" value="1"/>
</dbReference>
<accession>A0A521DWF4</accession>
<dbReference type="OrthoDB" id="9805416at2"/>
<reference evidence="4 5" key="1">
    <citation type="submission" date="2017-05" db="EMBL/GenBank/DDBJ databases">
        <authorList>
            <person name="Varghese N."/>
            <person name="Submissions S."/>
        </authorList>
    </citation>
    <scope>NUCLEOTIDE SEQUENCE [LARGE SCALE GENOMIC DNA]</scope>
    <source>
        <strain evidence="4 5">DSM 21194</strain>
    </source>
</reference>
<gene>
    <name evidence="4" type="ORF">SAMN06265218_1122</name>
</gene>